<gene>
    <name evidence="1" type="ORF">UFOVP510_50</name>
</gene>
<dbReference type="EMBL" id="LR796493">
    <property type="protein sequence ID" value="CAB4147825.1"/>
    <property type="molecule type" value="Genomic_DNA"/>
</dbReference>
<sequence>MGKDPPEYRSTQYIQAMITKEEVQTKKQITESLWARHHAITLEISRELENIEGLKKILGGVFDRITLDTIEEKQNWVDTLIKRRKALEEARSLIYYNFGW</sequence>
<protein>
    <submittedName>
        <fullName evidence="1">Uncharacterized protein</fullName>
    </submittedName>
</protein>
<accession>A0A6J5ML27</accession>
<organism evidence="1">
    <name type="scientific">uncultured Caudovirales phage</name>
    <dbReference type="NCBI Taxonomy" id="2100421"/>
    <lineage>
        <taxon>Viruses</taxon>
        <taxon>Duplodnaviria</taxon>
        <taxon>Heunggongvirae</taxon>
        <taxon>Uroviricota</taxon>
        <taxon>Caudoviricetes</taxon>
        <taxon>Peduoviridae</taxon>
        <taxon>Maltschvirus</taxon>
        <taxon>Maltschvirus maltsch</taxon>
    </lineage>
</organism>
<reference evidence="1" key="1">
    <citation type="submission" date="2020-04" db="EMBL/GenBank/DDBJ databases">
        <authorList>
            <person name="Chiriac C."/>
            <person name="Salcher M."/>
            <person name="Ghai R."/>
            <person name="Kavagutti S V."/>
        </authorList>
    </citation>
    <scope>NUCLEOTIDE SEQUENCE</scope>
</reference>
<evidence type="ECO:0000313" key="1">
    <source>
        <dbReference type="EMBL" id="CAB4147825.1"/>
    </source>
</evidence>
<proteinExistence type="predicted"/>
<name>A0A6J5ML27_9CAUD</name>